<keyword evidence="2" id="KW-1185">Reference proteome</keyword>
<dbReference type="RefSeq" id="WP_156016123.1">
    <property type="nucleotide sequence ID" value="NZ_WGGD01000005.1"/>
</dbReference>
<dbReference type="AlphaFoldDB" id="A0A6A9QFY6"/>
<evidence type="ECO:0000313" key="1">
    <source>
        <dbReference type="EMBL" id="MUN28137.1"/>
    </source>
</evidence>
<comment type="caution">
    <text evidence="1">The sequence shown here is derived from an EMBL/GenBank/DDBJ whole genome shotgun (WGS) entry which is preliminary data.</text>
</comment>
<name>A0A6A9QFY6_SULME</name>
<dbReference type="EMBL" id="WGGD01000005">
    <property type="protein sequence ID" value="MUN28137.1"/>
    <property type="molecule type" value="Genomic_DNA"/>
</dbReference>
<accession>A0A6A9QFY6</accession>
<gene>
    <name evidence="1" type="ORF">GC250_01340</name>
</gene>
<protein>
    <submittedName>
        <fullName evidence="1">Uncharacterized protein</fullName>
    </submittedName>
</protein>
<sequence>MKFIDFLLKNQKIVIYSYYKMVSAIIILEVGRRLFSQGEKVCVIHGDELMKYLEPDFPFECMESSKVLVYDPEDIPVPKSFLLLTTFDKKKKYEGSVTVDVNKVGQNLYVATSNCNFRFRIVKGKIEDVHISTLEENIISFLQEFGESTLKEISDIISSREKVGRDEVRRKLLELRAMGMIEINGTKVTLLNNNSRLHR</sequence>
<organism evidence="1 2">
    <name type="scientific">Sulfuracidifex metallicus DSM 6482 = JCM 9184</name>
    <dbReference type="NCBI Taxonomy" id="523847"/>
    <lineage>
        <taxon>Archaea</taxon>
        <taxon>Thermoproteota</taxon>
        <taxon>Thermoprotei</taxon>
        <taxon>Sulfolobales</taxon>
        <taxon>Sulfolobaceae</taxon>
        <taxon>Sulfuracidifex</taxon>
    </lineage>
</organism>
<reference evidence="1 2" key="1">
    <citation type="submission" date="2019-10" db="EMBL/GenBank/DDBJ databases">
        <title>Sequencing and Assembly of Multiple Reported Metal-Biooxidizing Members of the Extremely Thermoacidophilic Archaeal Family Sulfolobaceae.</title>
        <authorList>
            <person name="Counts J.A."/>
            <person name="Kelly R.M."/>
        </authorList>
    </citation>
    <scope>NUCLEOTIDE SEQUENCE [LARGE SCALE GENOMIC DNA]</scope>
    <source>
        <strain evidence="1 2">DSM 6482</strain>
    </source>
</reference>
<proteinExistence type="predicted"/>
<dbReference type="Proteomes" id="UP000470772">
    <property type="component" value="Unassembled WGS sequence"/>
</dbReference>
<evidence type="ECO:0000313" key="2">
    <source>
        <dbReference type="Proteomes" id="UP000470772"/>
    </source>
</evidence>